<dbReference type="Pfam" id="PF18483">
    <property type="entry name" value="Lectin_L-type_dom"/>
    <property type="match status" value="1"/>
</dbReference>
<dbReference type="InterPro" id="IPR018247">
    <property type="entry name" value="EF_Hand_1_Ca_BS"/>
</dbReference>
<comment type="caution">
    <text evidence="3">The sequence shown here is derived from an EMBL/GenBank/DDBJ whole genome shotgun (WGS) entry which is preliminary data.</text>
</comment>
<sequence length="4700" mass="498321">MRIDNHNILKIIFVFIIFLLIASFSNASYASHWRGGAMTWVSSDLDGDGNKNDVIVTLKTACRIGASCQGAVSLSPTISPTSQTITVDQNVNGAYRLEVKEIVFKNLDLNTTYTAAYNSCCRIAGLKNNSNGSWSIQSTILLKNGNRSPLIDMPILYQVPQRYTDGTVLVNYQKLIPALDPDGDSTKFRMANTSELGGGANPGGMSIDENTGLLTWTNSGNLAAGLYSAGIVVEDYDDQGNMKSKTHYDIMWELKGAAEIADYSGYPSDEVVVKKGNSYSFTVTGTNIEVLSLGDINGALTEPTPNTFTFTPGPVGTGLDPGIYPMTFQVIDTTGTYVDSYFTVTYIVPDPRAPELHDIHGDFSGYFSGDLVHLDNGNDATSTDLDSTHYNTGQLKITPSYQDAINERVYIQSVGDGAGEIRFDNVTNEVFYEGDLIGVVDPAKDGDGVALQINFTTDDATPTATGALMRSIYFQDNSGIDGNRKISLFIVDDTGLSNIYALNVSAVLSDTGDALLTGDQAYHAERDANKNGTSDLRLGTLWDGDGGTQNAAADADDNDGTDDEDGVTFPLFGNSIGSNVDIVINIQEESDNGRQVHGWIDFNGDGVLDNSTEKVITDTTAVVGDNTYPVSIPNSVQPGERFLRVRLCSSGETCNTQGGKTYDGEVEDYLIRIGDIDFGDAPDSSSSTTAENYLTLDAHGGPYQFIDNNLYIGSTIPDAEQGTLQDANANADNSDNTNDESGLNIVPIQSSSTDYKLYIPTTNQLTTMATLVGWIDLNRNGLFEDSEGQYAYVPAGAVQARTELEWNGISPSNHTHLFMRLRLINRAINDISEVSSIGGDSIGEIEDHLIIMSDIDLGDAPDNYGVDPSLGGAYHLISNTANLYLGSSNIDSDLSAQASLDASGDDLSGSDDENGVTSTLLPIPSGSTIYSVDLNVRNTSGSNAYLIGWIDANRNGVFDTIEGRVETIASGQNGSYTYSFNQDQLRYLTEGMSYIRFRLSTDPLTVTDYGGMASDGEVEDYSILLGGVDFGDLPDTSSSTAVNNYQTDFENNGPYHSIDALTTLYLGSQAPDADTSSLQSANADGDNLNATNDEDGLVTLILPVMGNGAGYQADVSVTNNSGLSAYLYAWIDWDRDGSFESDELIQQAVTQPYGVQLIPANSGTQTYSLSWLNDVATSNNTTYGVRLRITTDMLADDSSTVNIDERSLGVASNGEVEDYFLSASNKIDLGDAPDSYKTTIASDGPAHNYSSGLYLGASTIDSEYSVIPSAIADTDDTTGSDDETGINTPLPIYFSNTGTYSVDVAVNNSSGSTATLVAWLDINGDGQFSSNEVVDELHVAANSTPFSNTSFSADNYPTGNNNLTNKVTLTWNNITALTVGPVALRVRIANTSLTADDWFGYVQGGEVEDYMVEVRGADYGDAPSSFGSASHLGSSSDIKLGTALDLDSGNWGDGTDTNGDATDDDTVDDPVNGINDEDSIAVIQTIEADDTNFSVNISVTNNHTTNANLYVWFDSDGNGTFDVDELETAVVNAGSGTYTETINWNGIVPKFGTRYLRARITSNTLSTTATGSDSDPRATNTATDGEVEDYAVPVTFTHRSNRDASTTDTDNDGVMDDIDVDDDNDGILDVDEMITAANYLYTDYFESADPNNPNGCPLVKHTGDGNYGAPAHVGGMGDNNHNGSPLACAGQNGMASSGHPQVNNIWQNYGGSCSSGRFYGFLTLCNEFDTTSPRCPPQNGGGALAFNGNFYRVLNTYLPTATLQGGVTYQLRVLMSQGPMTRTQGVINGTAINPNETIVGGEQYYTFDYTPATDEPLSQLAVKNNFVASGGLTSGGGNDYALCGVDFAIKDYIETVDTDKDGIDDHVDLDSDNDGIPDNVEAQTTAGYIPPNNDSLATYAANNGLNTAYITANYGQDGITPNNNDGTDNPDWRDTDDDNTETGDTDEANLTNVLSGTDSNLDGIDDAILPPPSPTAIWQSGIVNSSTGTIFTSNTDLLNYYPNNGAGEVLWRTSNGADHGDAPASFGDAVHNLINGGQQTFLGSVTPDADTGAWGDGTDDNVDATDDDTAGDPAGGIDDEDGLVTFTTMYAGDTSVSITVSATNNSAGNATLIGWFDSNHDGQFDSTEAEVQTVNAGTSNANFNFTFTTSSLNNGNYYARFRITTESLTDADFASTVSDGEVEDYQFVVTTNYVIQNCENSADLTQKWWVQGGNRAIIDFTNPDGSGYPTITQANGTNMATGAGGTEGTVTITDPLNGEVIAYGDGSNIYHGQTNAVISVPFPTGASADFPIAITPKPGGDLNKFYIFGNNFSQISAGELDFSTSSVSNLGTIQSSSGLESQLVVPHRNRSDSWLLTLNQSGQLQAYALTSTGISFSPVTSSVPGSNGSNSKGAMDYSPVTGKLAIAKDGISAIFIGDFDANTGQINNVISVTNTIARVGSSPRFSPDGQRVFFENAGGGDNGPLTYYDIATDTVTAVSGMPGTVQSLKFGPDGRLYAWRGTNLDVIENWATTPTYTTSLTLPGSIGVESLPEVYAYCNFTGGTVSPKDYGDAPDTGLGIGSNNYRTLASDGGAAHILDATVYLGTTAPDDDNGTLQNAAANADDNSATADEDGVSVTALSSASTSFTTSVIVNNTSGNDAYLYAWIDWDNDGAFDKSEALSANEIVVADGVTNGQETLTWPSIPNIAALNQTYLRVRLSTESLLDTVSGDNEDPRSFGTAAGGEVEDYRIAIGAFDFADAPDSYNTSSATNGAAHIVTSQLYLGDQQADTEADGVPDLLARSDDVNANPDDEDGINILVPVPLDATDYSTIVEATNSTGSDATLWVWIDFDQSGDFTAADAQSITVPDGTNQGQFTLTWTGLGAISLTNGMTYLRTRLTTDTLTSSDWGGIAGNGEVEDYLLAIGLGDLGDAPDSYGTDRVQLTTEGVGPMHIVETTPVVYLGVTPPDEEADGFVDGIDNTGDATDDDVVGADEDGVIIPPTVNAQPAVPVQFTTRVHTDANATLYGWLDFNRDGVFDVATEAATPLALTAADEDTDQTLSFNVPSDVLTGISYLRVRICRDTTDCSTPHGLADDGEVEDYKITLDVVYDYGDAPESAGFNTLESSLGTRHATGSPYIYLGTVPGDVDTDGFGDGTDTNGDATDDDTKGTGDDEDAFTVLPSYTKGSGTLTLNVACNDHDGTSDLSATVYGWVDFNMNGDLTDTGEFAQAACNDTSGTANGSASLTFNVVDDSGVGMHYLRLRITTDVLTQADIDLSAGDGEVEDYELSTRDYGDAPATYIAGGVASHHVGSNYIGAGVDVDTGHYTVVDGDNLPAGATGNGDDETGTTVVLYNTIANTGLKMAGSYIELDATHSGFVSVWVDWNNSGDWNQAGEQSINDMAVTAGNNILPIPTPSSSTGTQFWTRVRYCSTAGDCNTVTGISNDGEVEDHFVTLTDVSCLSLGSQFTMVSSANSFVDNNTNEIIITPNLNSQRGAFWTTDKFDLAAPFRVRFGIYLGNSDAGADGVTFTLQNAAAGNQAIGQLGGGLGSQGLDPAVTIDFDTYANGASYLDIANDHTAIYDPAPFPFTRIGTTTHDLDNIEDNQYHEVIFDWDPSTNTFDYYFDGVLKETLVRDFINQDFNGDSNVHYGFTGATGGAKNLQKVCIIDQTISFTEYDFGDAPDTAIGTANADYNTTKIDNGAMHVLHDYDDDGQVDIILGAELDTDDGSLQNPSATADDIENTPNDEDGVVYNTTMRPGDPETIQVTTLVDPDTDLTGLEVYAWIDWNRNGDWSDAGEQIVADNTATANAQTPYNFTVPANASLGYTYMRVRVCSSSGCNNPIGEAADGEVEDYRILVSTLSTVNTCDTIVQTKGNGSNFDYVAFDPTVDPVEFNSLVSPMGLTDYSNILGVNALGYNRINGLFYGLFRDGSSANEDFILFVTDRFGTDFIPLGKVYADGVQTFNHSGNGAVNFTDSQVLSRTGSGTNISGINRGDVSPDGQYLYVWSGTIDALIRIDLFTQQFTAITLSSTPNLDGDIAFNPNNNLLYSIDLSGGNYSEIDPSNGNVTTSAVTFNGLLPVDNSGGASAGGMVSDNGVNLYAFANGGNHDTDGDGSHDLTDRTAVYQLNVITGELVFVSEALDVSLSGNDAAGCYYSRDYGDAPDSYGEVYHTYLDNGSEGDAAFDGDPDLSLGSRWDSEFIQYSSVDALGDDNKGISDEQGVAMPASITVETSTLIPISVPQASGFLNVFVDLNGDGDFTDTGELIFEDEAINATLTNFDFNLDAGLTSGYDGDTFVRFRLCSAIGTCNSPTGDAPDGEVEDYKFDLINQIVLEGTVFEDNGTGGVTAHNGIQEGAERGIANYVVRAIFNDTPIAGYTMGQEIIRTTTLGDGSYTLVLAVQFADKDILLEVVPQAAWIDISEVDVTDPALGLVGKITNTSLTDSQMLINASAGDYLANIDFGKVTMPTLEPDNYTETEPGVPVFFSHKYNVNTSGSVSFTVANKNSSPTGYPWTEVLYFDANCNGELDPGVDGVVTNPTAVNADTTSQVCIIVKVTVPANVPLNAIYNYQLNADIVFSNTAVTNQVSDVDTIKVSFSQAGELEIEKTVKNITQNDAESRSNQARPGETLEYTIYFINNGSGPIDTIKLFDAVPEFTELTSVISCTSPATSLPASIVSCNVTTVDGTNQSGYEGGIEWELGGTLAPAERGHVTYRVTIK</sequence>
<feature type="domain" description="EF-hand" evidence="2">
    <location>
        <begin position="1513"/>
        <end position="1536"/>
    </location>
</feature>
<feature type="region of interest" description="Disordered" evidence="1">
    <location>
        <begin position="2052"/>
        <end position="2078"/>
    </location>
</feature>
<dbReference type="InterPro" id="IPR056573">
    <property type="entry name" value="Lectin_L-type_dom"/>
</dbReference>
<dbReference type="GO" id="GO:0005509">
    <property type="term" value="F:calcium ion binding"/>
    <property type="evidence" value="ECO:0007669"/>
    <property type="project" value="InterPro"/>
</dbReference>
<dbReference type="InterPro" id="IPR002048">
    <property type="entry name" value="EF_hand_dom"/>
</dbReference>
<proteinExistence type="predicted"/>
<dbReference type="PROSITE" id="PS00018">
    <property type="entry name" value="EF_HAND_1"/>
    <property type="match status" value="1"/>
</dbReference>
<dbReference type="InterPro" id="IPR045474">
    <property type="entry name" value="GEVED"/>
</dbReference>
<evidence type="ECO:0000313" key="4">
    <source>
        <dbReference type="Proteomes" id="UP000238730"/>
    </source>
</evidence>
<feature type="compositionally biased region" description="Low complexity" evidence="1">
    <location>
        <begin position="1917"/>
        <end position="1929"/>
    </location>
</feature>
<dbReference type="CDD" id="cd01951">
    <property type="entry name" value="lectin_L-type"/>
    <property type="match status" value="1"/>
</dbReference>
<dbReference type="InterPro" id="IPR011045">
    <property type="entry name" value="N2O_reductase_N"/>
</dbReference>
<accession>A0A2S7VI11</accession>
<name>A0A2S7VI11_PHOAN</name>
<reference evidence="3 4" key="1">
    <citation type="submission" date="2016-12" db="EMBL/GenBank/DDBJ databases">
        <title>Diversity of luminous bacteria.</title>
        <authorList>
            <person name="Yoshizawa S."/>
            <person name="Kogure K."/>
        </authorList>
    </citation>
    <scope>NUCLEOTIDE SEQUENCE [LARGE SCALE GENOMIC DNA]</scope>
    <source>
        <strain evidence="3 4">LC1-200</strain>
    </source>
</reference>
<dbReference type="SUPFAM" id="SSF50974">
    <property type="entry name" value="Nitrous oxide reductase, N-terminal domain"/>
    <property type="match status" value="1"/>
</dbReference>
<protein>
    <recommendedName>
        <fullName evidence="2">EF-hand domain-containing protein</fullName>
    </recommendedName>
</protein>
<feature type="compositionally biased region" description="Acidic residues" evidence="1">
    <location>
        <begin position="1934"/>
        <end position="1947"/>
    </location>
</feature>
<evidence type="ECO:0000256" key="1">
    <source>
        <dbReference type="SAM" id="MobiDB-lite"/>
    </source>
</evidence>
<dbReference type="SUPFAM" id="SSF49899">
    <property type="entry name" value="Concanavalin A-like lectins/glucanases"/>
    <property type="match status" value="1"/>
</dbReference>
<feature type="region of interest" description="Disordered" evidence="1">
    <location>
        <begin position="540"/>
        <end position="565"/>
    </location>
</feature>
<dbReference type="SUPFAM" id="SSF82171">
    <property type="entry name" value="DPP6 N-terminal domain-like"/>
    <property type="match status" value="1"/>
</dbReference>
<evidence type="ECO:0000313" key="3">
    <source>
        <dbReference type="EMBL" id="PQJ61595.1"/>
    </source>
</evidence>
<feature type="region of interest" description="Disordered" evidence="1">
    <location>
        <begin position="1915"/>
        <end position="1948"/>
    </location>
</feature>
<feature type="region of interest" description="Disordered" evidence="1">
    <location>
        <begin position="3705"/>
        <end position="3727"/>
    </location>
</feature>
<gene>
    <name evidence="3" type="ORF">BTO08_14935</name>
</gene>
<dbReference type="Pfam" id="PF20009">
    <property type="entry name" value="GEVED"/>
    <property type="match status" value="14"/>
</dbReference>
<feature type="region of interest" description="Disordered" evidence="1">
    <location>
        <begin position="3130"/>
        <end position="3155"/>
    </location>
</feature>
<feature type="compositionally biased region" description="Acidic residues" evidence="1">
    <location>
        <begin position="2057"/>
        <end position="2070"/>
    </location>
</feature>
<dbReference type="RefSeq" id="WP_105061495.1">
    <property type="nucleotide sequence ID" value="NZ_MSCJ01000003.1"/>
</dbReference>
<dbReference type="Gene3D" id="2.60.120.200">
    <property type="match status" value="1"/>
</dbReference>
<evidence type="ECO:0000259" key="2">
    <source>
        <dbReference type="PROSITE" id="PS50222"/>
    </source>
</evidence>
<dbReference type="EMBL" id="MSCJ01000003">
    <property type="protein sequence ID" value="PQJ61595.1"/>
    <property type="molecule type" value="Genomic_DNA"/>
</dbReference>
<dbReference type="PROSITE" id="PS50222">
    <property type="entry name" value="EF_HAND_2"/>
    <property type="match status" value="1"/>
</dbReference>
<organism evidence="3 4">
    <name type="scientific">Photobacterium angustum</name>
    <dbReference type="NCBI Taxonomy" id="661"/>
    <lineage>
        <taxon>Bacteria</taxon>
        <taxon>Pseudomonadati</taxon>
        <taxon>Pseudomonadota</taxon>
        <taxon>Gammaproteobacteria</taxon>
        <taxon>Vibrionales</taxon>
        <taxon>Vibrionaceae</taxon>
        <taxon>Photobacterium</taxon>
    </lineage>
</organism>
<dbReference type="Proteomes" id="UP000238730">
    <property type="component" value="Unassembled WGS sequence"/>
</dbReference>
<dbReference type="OrthoDB" id="1204817at2"/>
<feature type="compositionally biased region" description="Acidic residues" evidence="1">
    <location>
        <begin position="554"/>
        <end position="565"/>
    </location>
</feature>
<dbReference type="InterPro" id="IPR013320">
    <property type="entry name" value="ConA-like_dom_sf"/>
</dbReference>